<name>A0A0A0BYR8_9CELL</name>
<evidence type="ECO:0000256" key="6">
    <source>
        <dbReference type="ARBA" id="ARBA00023136"/>
    </source>
</evidence>
<evidence type="ECO:0000259" key="8">
    <source>
        <dbReference type="Pfam" id="PF01694"/>
    </source>
</evidence>
<gene>
    <name evidence="9" type="ORF">N868_18065</name>
</gene>
<keyword evidence="3 7" id="KW-0812">Transmembrane</keyword>
<evidence type="ECO:0000313" key="9">
    <source>
        <dbReference type="EMBL" id="KGM12279.1"/>
    </source>
</evidence>
<comment type="subcellular location">
    <subcellularLocation>
        <location evidence="1">Membrane</location>
        <topology evidence="1">Multi-pass membrane protein</topology>
    </subcellularLocation>
</comment>
<evidence type="ECO:0000256" key="7">
    <source>
        <dbReference type="SAM" id="Phobius"/>
    </source>
</evidence>
<reference evidence="9 10" key="1">
    <citation type="submission" date="2013-08" db="EMBL/GenBank/DDBJ databases">
        <title>Genome sequencing of Cellulomonas carbonis T26.</title>
        <authorList>
            <person name="Chen F."/>
            <person name="Li Y."/>
            <person name="Wang G."/>
        </authorList>
    </citation>
    <scope>NUCLEOTIDE SEQUENCE [LARGE SCALE GENOMIC DNA]</scope>
    <source>
        <strain evidence="9 10">T26</strain>
    </source>
</reference>
<dbReference type="InterPro" id="IPR050925">
    <property type="entry name" value="Rhomboid_protease_S54"/>
</dbReference>
<dbReference type="GO" id="GO:0004252">
    <property type="term" value="F:serine-type endopeptidase activity"/>
    <property type="evidence" value="ECO:0007669"/>
    <property type="project" value="InterPro"/>
</dbReference>
<keyword evidence="4" id="KW-0378">Hydrolase</keyword>
<organism evidence="9 10">
    <name type="scientific">Cellulomonas carbonis T26</name>
    <dbReference type="NCBI Taxonomy" id="947969"/>
    <lineage>
        <taxon>Bacteria</taxon>
        <taxon>Bacillati</taxon>
        <taxon>Actinomycetota</taxon>
        <taxon>Actinomycetes</taxon>
        <taxon>Micrococcales</taxon>
        <taxon>Cellulomonadaceae</taxon>
        <taxon>Cellulomonas</taxon>
    </lineage>
</organism>
<evidence type="ECO:0000256" key="2">
    <source>
        <dbReference type="ARBA" id="ARBA00009045"/>
    </source>
</evidence>
<dbReference type="Pfam" id="PF01694">
    <property type="entry name" value="Rhomboid"/>
    <property type="match status" value="1"/>
</dbReference>
<feature type="transmembrane region" description="Helical" evidence="7">
    <location>
        <begin position="222"/>
        <end position="242"/>
    </location>
</feature>
<dbReference type="OrthoDB" id="9807874at2"/>
<dbReference type="PANTHER" id="PTHR43731:SF14">
    <property type="entry name" value="PRESENILIN-ASSOCIATED RHOMBOID-LIKE PROTEIN, MITOCHONDRIAL"/>
    <property type="match status" value="1"/>
</dbReference>
<feature type="transmembrane region" description="Helical" evidence="7">
    <location>
        <begin position="248"/>
        <end position="265"/>
    </location>
</feature>
<keyword evidence="6 7" id="KW-0472">Membrane</keyword>
<accession>A0A0A0BYR8</accession>
<evidence type="ECO:0000256" key="3">
    <source>
        <dbReference type="ARBA" id="ARBA00022692"/>
    </source>
</evidence>
<dbReference type="SUPFAM" id="SSF144091">
    <property type="entry name" value="Rhomboid-like"/>
    <property type="match status" value="1"/>
</dbReference>
<evidence type="ECO:0000256" key="5">
    <source>
        <dbReference type="ARBA" id="ARBA00022989"/>
    </source>
</evidence>
<comment type="caution">
    <text evidence="9">The sequence shown here is derived from an EMBL/GenBank/DDBJ whole genome shotgun (WGS) entry which is preliminary data.</text>
</comment>
<dbReference type="Gene3D" id="1.20.1540.10">
    <property type="entry name" value="Rhomboid-like"/>
    <property type="match status" value="1"/>
</dbReference>
<dbReference type="PANTHER" id="PTHR43731">
    <property type="entry name" value="RHOMBOID PROTEASE"/>
    <property type="match status" value="1"/>
</dbReference>
<keyword evidence="10" id="KW-1185">Reference proteome</keyword>
<feature type="domain" description="Peptidase S54 rhomboid" evidence="8">
    <location>
        <begin position="122"/>
        <end position="261"/>
    </location>
</feature>
<keyword evidence="9" id="KW-0645">Protease</keyword>
<keyword evidence="5 7" id="KW-1133">Transmembrane helix</keyword>
<dbReference type="Proteomes" id="UP000029839">
    <property type="component" value="Unassembled WGS sequence"/>
</dbReference>
<sequence>MSTPPPGVDPGPAPDAVPVCPRHPDRVSYVRCQRCGRPACPECQRQAAVGVHCVDCVRASSRTAPVARTAFGAPLRGGPPVVTMTLVGLSVASFLLQLLLGRGGDNPWTQSLLFVPAWGAAEPWRFLTAAFLHSTGRGLLLHIGFNMYALWIFGPGLEQMLGRWRFLALYLVAAVGGSVAFTLLATPGIGTSWTAGVVGASGAVFGLFGAMFVLLRRLGRDVRGMVALLLVNAALPFVVGGIAWEAHLGGFVVGLGLGAAFAYAPKERRAQLGVVAVAGTLAVLVAAVAVRYATVNPLLLL</sequence>
<proteinExistence type="inferred from homology"/>
<evidence type="ECO:0000256" key="4">
    <source>
        <dbReference type="ARBA" id="ARBA00022801"/>
    </source>
</evidence>
<evidence type="ECO:0000313" key="10">
    <source>
        <dbReference type="Proteomes" id="UP000029839"/>
    </source>
</evidence>
<dbReference type="InterPro" id="IPR035952">
    <property type="entry name" value="Rhomboid-like_sf"/>
</dbReference>
<comment type="similarity">
    <text evidence="2">Belongs to the peptidase S54 family.</text>
</comment>
<dbReference type="GO" id="GO:0016020">
    <property type="term" value="C:membrane"/>
    <property type="evidence" value="ECO:0007669"/>
    <property type="project" value="UniProtKB-SubCell"/>
</dbReference>
<dbReference type="AlphaFoldDB" id="A0A0A0BYR8"/>
<feature type="transmembrane region" description="Helical" evidence="7">
    <location>
        <begin position="192"/>
        <end position="215"/>
    </location>
</feature>
<evidence type="ECO:0000256" key="1">
    <source>
        <dbReference type="ARBA" id="ARBA00004141"/>
    </source>
</evidence>
<feature type="transmembrane region" description="Helical" evidence="7">
    <location>
        <begin position="81"/>
        <end position="100"/>
    </location>
</feature>
<feature type="transmembrane region" description="Helical" evidence="7">
    <location>
        <begin position="166"/>
        <end position="186"/>
    </location>
</feature>
<dbReference type="RefSeq" id="WP_043602756.1">
    <property type="nucleotide sequence ID" value="NZ_AXCY01000006.1"/>
</dbReference>
<dbReference type="EMBL" id="AXCY01000006">
    <property type="protein sequence ID" value="KGM12279.1"/>
    <property type="molecule type" value="Genomic_DNA"/>
</dbReference>
<protein>
    <submittedName>
        <fullName evidence="9">Protease</fullName>
    </submittedName>
</protein>
<reference evidence="9 10" key="2">
    <citation type="journal article" date="2015" name="Stand. Genomic Sci.">
        <title>Draft genome sequence of Cellulomonas carbonis T26(T) and comparative analysis of six Cellulomonas genomes.</title>
        <authorList>
            <person name="Zhuang W."/>
            <person name="Zhang S."/>
            <person name="Xia X."/>
            <person name="Wang G."/>
        </authorList>
    </citation>
    <scope>NUCLEOTIDE SEQUENCE [LARGE SCALE GENOMIC DNA]</scope>
    <source>
        <strain evidence="9 10">T26</strain>
    </source>
</reference>
<dbReference type="InterPro" id="IPR022764">
    <property type="entry name" value="Peptidase_S54_rhomboid_dom"/>
</dbReference>
<dbReference type="GO" id="GO:0006508">
    <property type="term" value="P:proteolysis"/>
    <property type="evidence" value="ECO:0007669"/>
    <property type="project" value="UniProtKB-KW"/>
</dbReference>
<feature type="transmembrane region" description="Helical" evidence="7">
    <location>
        <begin position="272"/>
        <end position="293"/>
    </location>
</feature>